<evidence type="ECO:0000256" key="1">
    <source>
        <dbReference type="ARBA" id="ARBA00009437"/>
    </source>
</evidence>
<evidence type="ECO:0000313" key="7">
    <source>
        <dbReference type="Proteomes" id="UP000318801"/>
    </source>
</evidence>
<dbReference type="Gene3D" id="1.10.10.10">
    <property type="entry name" value="Winged helix-like DNA-binding domain superfamily/Winged helix DNA-binding domain"/>
    <property type="match status" value="1"/>
</dbReference>
<name>A0A506U4D0_9HYPH</name>
<keyword evidence="4" id="KW-0804">Transcription</keyword>
<dbReference type="InterPro" id="IPR036390">
    <property type="entry name" value="WH_DNA-bd_sf"/>
</dbReference>
<proteinExistence type="inferred from homology"/>
<dbReference type="AlphaFoldDB" id="A0A506U4D0"/>
<dbReference type="Proteomes" id="UP000318801">
    <property type="component" value="Unassembled WGS sequence"/>
</dbReference>
<evidence type="ECO:0000259" key="5">
    <source>
        <dbReference type="PROSITE" id="PS50931"/>
    </source>
</evidence>
<keyword evidence="2" id="KW-0805">Transcription regulation</keyword>
<dbReference type="GO" id="GO:0003677">
    <property type="term" value="F:DNA binding"/>
    <property type="evidence" value="ECO:0007669"/>
    <property type="project" value="UniProtKB-KW"/>
</dbReference>
<dbReference type="GO" id="GO:0003700">
    <property type="term" value="F:DNA-binding transcription factor activity"/>
    <property type="evidence" value="ECO:0007669"/>
    <property type="project" value="InterPro"/>
</dbReference>
<dbReference type="InterPro" id="IPR058163">
    <property type="entry name" value="LysR-type_TF_proteobact-type"/>
</dbReference>
<keyword evidence="7" id="KW-1185">Reference proteome</keyword>
<dbReference type="FunFam" id="1.10.10.10:FF:000001">
    <property type="entry name" value="LysR family transcriptional regulator"/>
    <property type="match status" value="1"/>
</dbReference>
<evidence type="ECO:0000256" key="2">
    <source>
        <dbReference type="ARBA" id="ARBA00023015"/>
    </source>
</evidence>
<organism evidence="6 7">
    <name type="scientific">Martelella alba</name>
    <dbReference type="NCBI Taxonomy" id="2590451"/>
    <lineage>
        <taxon>Bacteria</taxon>
        <taxon>Pseudomonadati</taxon>
        <taxon>Pseudomonadota</taxon>
        <taxon>Alphaproteobacteria</taxon>
        <taxon>Hyphomicrobiales</taxon>
        <taxon>Aurantimonadaceae</taxon>
        <taxon>Martelella</taxon>
    </lineage>
</organism>
<protein>
    <submittedName>
        <fullName evidence="6">LysR family transcriptional regulator</fullName>
    </submittedName>
</protein>
<reference evidence="6 7" key="1">
    <citation type="submission" date="2019-06" db="EMBL/GenBank/DDBJ databases">
        <authorList>
            <person name="Li M."/>
        </authorList>
    </citation>
    <scope>NUCLEOTIDE SEQUENCE [LARGE SCALE GENOMIC DNA]</scope>
    <source>
        <strain evidence="6 7">BGMRC2036</strain>
    </source>
</reference>
<dbReference type="InterPro" id="IPR005119">
    <property type="entry name" value="LysR_subst-bd"/>
</dbReference>
<dbReference type="RefSeq" id="WP_141150684.1">
    <property type="nucleotide sequence ID" value="NZ_VHLG01000015.1"/>
</dbReference>
<dbReference type="SUPFAM" id="SSF53850">
    <property type="entry name" value="Periplasmic binding protein-like II"/>
    <property type="match status" value="1"/>
</dbReference>
<evidence type="ECO:0000256" key="3">
    <source>
        <dbReference type="ARBA" id="ARBA00023125"/>
    </source>
</evidence>
<gene>
    <name evidence="6" type="ORF">FJU08_19305</name>
</gene>
<dbReference type="Pfam" id="PF03466">
    <property type="entry name" value="LysR_substrate"/>
    <property type="match status" value="1"/>
</dbReference>
<dbReference type="Gene3D" id="3.40.190.290">
    <property type="match status" value="1"/>
</dbReference>
<keyword evidence="3" id="KW-0238">DNA-binding</keyword>
<dbReference type="EMBL" id="VHLG01000015">
    <property type="protein sequence ID" value="TPW27875.1"/>
    <property type="molecule type" value="Genomic_DNA"/>
</dbReference>
<dbReference type="SUPFAM" id="SSF46785">
    <property type="entry name" value="Winged helix' DNA-binding domain"/>
    <property type="match status" value="1"/>
</dbReference>
<evidence type="ECO:0000313" key="6">
    <source>
        <dbReference type="EMBL" id="TPW27875.1"/>
    </source>
</evidence>
<dbReference type="OrthoDB" id="9786526at2"/>
<feature type="domain" description="HTH lysR-type" evidence="5">
    <location>
        <begin position="1"/>
        <end position="59"/>
    </location>
</feature>
<dbReference type="FunFam" id="3.40.190.290:FF:000001">
    <property type="entry name" value="Transcriptional regulator, LysR family"/>
    <property type="match status" value="1"/>
</dbReference>
<evidence type="ECO:0000256" key="4">
    <source>
        <dbReference type="ARBA" id="ARBA00023163"/>
    </source>
</evidence>
<dbReference type="PANTHER" id="PTHR30537:SF5">
    <property type="entry name" value="HTH-TYPE TRANSCRIPTIONAL ACTIVATOR TTDR-RELATED"/>
    <property type="match status" value="1"/>
</dbReference>
<sequence>MDDPSLMRLFVAIAERGSLSAVSRAWGVAPSTVTLGLKQLEERIGTQLINRTTRSMALTPEGERFLQECRRVLTDLDTLMGSFSEDGPLSGTIRMTATMDLGRQRIAPLIETFMRRHPDVNVQLYLSDSVVDLVDAGLDLGLRTGPLQSSDLRARLIVRGHKCVCAAPAYWARHGKPALPEDLAGHNCMVFATPGETQTSWQFGNKGKRFRVRIHGDRTANDGQVLKDWAIAGAGVVLKSTFDIALDLAAGRLEAALEPFTTEATNLYAVFPPRQRQPRWLEAFLDHLSEGLSAGLPSK</sequence>
<dbReference type="InterPro" id="IPR000847">
    <property type="entry name" value="LysR_HTH_N"/>
</dbReference>
<dbReference type="CDD" id="cd08422">
    <property type="entry name" value="PBP2_CrgA_like"/>
    <property type="match status" value="1"/>
</dbReference>
<comment type="similarity">
    <text evidence="1">Belongs to the LysR transcriptional regulatory family.</text>
</comment>
<dbReference type="InterPro" id="IPR036388">
    <property type="entry name" value="WH-like_DNA-bd_sf"/>
</dbReference>
<accession>A0A506U4D0</accession>
<dbReference type="Pfam" id="PF00126">
    <property type="entry name" value="HTH_1"/>
    <property type="match status" value="1"/>
</dbReference>
<dbReference type="PANTHER" id="PTHR30537">
    <property type="entry name" value="HTH-TYPE TRANSCRIPTIONAL REGULATOR"/>
    <property type="match status" value="1"/>
</dbReference>
<dbReference type="PROSITE" id="PS50931">
    <property type="entry name" value="HTH_LYSR"/>
    <property type="match status" value="1"/>
</dbReference>
<comment type="caution">
    <text evidence="6">The sequence shown here is derived from an EMBL/GenBank/DDBJ whole genome shotgun (WGS) entry which is preliminary data.</text>
</comment>